<dbReference type="InterPro" id="IPR029045">
    <property type="entry name" value="ClpP/crotonase-like_dom_sf"/>
</dbReference>
<dbReference type="SUPFAM" id="SSF52096">
    <property type="entry name" value="ClpP/crotonase"/>
    <property type="match status" value="1"/>
</dbReference>
<evidence type="ECO:0000256" key="1">
    <source>
        <dbReference type="ARBA" id="ARBA00004236"/>
    </source>
</evidence>
<name>A0A1J8PKJ6_9COXI</name>
<dbReference type="EMBL" id="LUKY01000030">
    <property type="protein sequence ID" value="OIZ95629.1"/>
    <property type="molecule type" value="Genomic_DNA"/>
</dbReference>
<keyword evidence="8 10" id="KW-1133">Transmembrane helix</keyword>
<dbReference type="InterPro" id="IPR002142">
    <property type="entry name" value="Peptidase_S49"/>
</dbReference>
<evidence type="ECO:0000256" key="3">
    <source>
        <dbReference type="ARBA" id="ARBA00022475"/>
    </source>
</evidence>
<evidence type="ECO:0000256" key="6">
    <source>
        <dbReference type="ARBA" id="ARBA00022801"/>
    </source>
</evidence>
<keyword evidence="3" id="KW-1003">Cell membrane</keyword>
<dbReference type="Gene3D" id="3.90.226.10">
    <property type="entry name" value="2-enoyl-CoA Hydratase, Chain A, domain 1"/>
    <property type="match status" value="1"/>
</dbReference>
<protein>
    <submittedName>
        <fullName evidence="13">Protease SohB</fullName>
    </submittedName>
</protein>
<evidence type="ECO:0000313" key="13">
    <source>
        <dbReference type="EMBL" id="OIZ95629.1"/>
    </source>
</evidence>
<proteinExistence type="inferred from homology"/>
<feature type="domain" description="Peptidase S49" evidence="11">
    <location>
        <begin position="149"/>
        <end position="293"/>
    </location>
</feature>
<keyword evidence="4 13" id="KW-0645">Protease</keyword>
<evidence type="ECO:0000256" key="2">
    <source>
        <dbReference type="ARBA" id="ARBA00008683"/>
    </source>
</evidence>
<evidence type="ECO:0000256" key="4">
    <source>
        <dbReference type="ARBA" id="ARBA00022670"/>
    </source>
</evidence>
<dbReference type="GO" id="GO:0004252">
    <property type="term" value="F:serine-type endopeptidase activity"/>
    <property type="evidence" value="ECO:0007669"/>
    <property type="project" value="InterPro"/>
</dbReference>
<dbReference type="PANTHER" id="PTHR42987">
    <property type="entry name" value="PEPTIDASE S49"/>
    <property type="match status" value="1"/>
</dbReference>
<dbReference type="PANTHER" id="PTHR42987:SF4">
    <property type="entry name" value="PROTEASE SOHB-RELATED"/>
    <property type="match status" value="1"/>
</dbReference>
<dbReference type="GO" id="GO:0005886">
    <property type="term" value="C:plasma membrane"/>
    <property type="evidence" value="ECO:0007669"/>
    <property type="project" value="UniProtKB-SubCell"/>
</dbReference>
<evidence type="ECO:0000256" key="7">
    <source>
        <dbReference type="ARBA" id="ARBA00022825"/>
    </source>
</evidence>
<dbReference type="GO" id="GO:0006508">
    <property type="term" value="P:proteolysis"/>
    <property type="evidence" value="ECO:0007669"/>
    <property type="project" value="UniProtKB-KW"/>
</dbReference>
<dbReference type="Pfam" id="PF01343">
    <property type="entry name" value="Peptidase_S49"/>
    <property type="match status" value="1"/>
</dbReference>
<dbReference type="InterPro" id="IPR013703">
    <property type="entry name" value="Peptidase_S49_N_proteobac"/>
</dbReference>
<sequence>MSFLLQYVVFLAKLFTLGLAILVITAGVFSIARKAKEHNKNKLCVKKLNKKFQEFAETLNSEILNKKELRKYVKEQKIKLKKTAKLSKKRVFVLNFQGDIKATAVNNLREEITALIQVATPQDEVVLRLESGGGMVAPYGLAASQLQRLKDKRIPLTVTIDKIAASGGYLMACVGDKILAAPFAIIGSIGVVAQLPNFHRFLKKRDIDFELLTAGEYKRTLTIFGENTPKAREKTQTDLEEIHHLFKAFIQANRKQVDMAEVATGAHWLAKDALALNLVDELITSDDYLSLLAGSDKAEIYECQYLTKKSVSEKLSSNIQSALSKLMWFKTTDH</sequence>
<keyword evidence="7" id="KW-0720">Serine protease</keyword>
<keyword evidence="6" id="KW-0378">Hydrolase</keyword>
<evidence type="ECO:0000256" key="5">
    <source>
        <dbReference type="ARBA" id="ARBA00022692"/>
    </source>
</evidence>
<evidence type="ECO:0000256" key="8">
    <source>
        <dbReference type="ARBA" id="ARBA00022989"/>
    </source>
</evidence>
<keyword evidence="9 10" id="KW-0472">Membrane</keyword>
<evidence type="ECO:0000259" key="12">
    <source>
        <dbReference type="Pfam" id="PF08496"/>
    </source>
</evidence>
<feature type="transmembrane region" description="Helical" evidence="10">
    <location>
        <begin position="6"/>
        <end position="32"/>
    </location>
</feature>
<dbReference type="Pfam" id="PF08496">
    <property type="entry name" value="Peptidase_S49_N"/>
    <property type="match status" value="1"/>
</dbReference>
<dbReference type="Gene3D" id="6.20.330.10">
    <property type="match status" value="1"/>
</dbReference>
<dbReference type="STRING" id="1225476.A1D18_01720"/>
<dbReference type="CDD" id="cd07023">
    <property type="entry name" value="S49_Sppa_N_C"/>
    <property type="match status" value="1"/>
</dbReference>
<dbReference type="Proteomes" id="UP000183924">
    <property type="component" value="Unassembled WGS sequence"/>
</dbReference>
<comment type="similarity">
    <text evidence="2">Belongs to the peptidase S49 family.</text>
</comment>
<evidence type="ECO:0000256" key="9">
    <source>
        <dbReference type="ARBA" id="ARBA00023136"/>
    </source>
</evidence>
<comment type="subcellular location">
    <subcellularLocation>
        <location evidence="1">Cell membrane</location>
    </subcellularLocation>
</comment>
<dbReference type="OrthoDB" id="5614232at2"/>
<reference evidence="13 14" key="1">
    <citation type="submission" date="2016-03" db="EMBL/GenBank/DDBJ databases">
        <title>Comparative genomics of Rickettsiella.</title>
        <authorList>
            <person name="Chandler C."/>
            <person name="Wang Y."/>
        </authorList>
    </citation>
    <scope>NUCLEOTIDE SEQUENCE [LARGE SCALE GENOMIC DNA]</scope>
    <source>
        <strain evidence="13 14">RCFS May 2013</strain>
    </source>
</reference>
<feature type="domain" description="Peptidase S49 N-terminal proteobacteria" evidence="12">
    <location>
        <begin position="3"/>
        <end position="146"/>
    </location>
</feature>
<comment type="caution">
    <text evidence="13">The sequence shown here is derived from an EMBL/GenBank/DDBJ whole genome shotgun (WGS) entry which is preliminary data.</text>
</comment>
<dbReference type="NCBIfam" id="NF008745">
    <property type="entry name" value="PRK11778.1"/>
    <property type="match status" value="1"/>
</dbReference>
<gene>
    <name evidence="13" type="ORF">A1D18_01720</name>
</gene>
<dbReference type="RefSeq" id="WP_071662100.1">
    <property type="nucleotide sequence ID" value="NZ_LUKY01000030.1"/>
</dbReference>
<evidence type="ECO:0000313" key="14">
    <source>
        <dbReference type="Proteomes" id="UP000183924"/>
    </source>
</evidence>
<accession>A0A1J8PKJ6</accession>
<organism evidence="13 14">
    <name type="scientific">Candidatus Rickettsiella isopodorum</name>
    <dbReference type="NCBI Taxonomy" id="1225476"/>
    <lineage>
        <taxon>Bacteria</taxon>
        <taxon>Pseudomonadati</taxon>
        <taxon>Pseudomonadota</taxon>
        <taxon>Gammaproteobacteria</taxon>
        <taxon>Legionellales</taxon>
        <taxon>Coxiellaceae</taxon>
        <taxon>Rickettsiella</taxon>
    </lineage>
</organism>
<dbReference type="InterPro" id="IPR047272">
    <property type="entry name" value="S49_SppA_C"/>
</dbReference>
<evidence type="ECO:0000256" key="10">
    <source>
        <dbReference type="SAM" id="Phobius"/>
    </source>
</evidence>
<dbReference type="AlphaFoldDB" id="A0A1J8PKJ6"/>
<feature type="transmembrane region" description="Helical" evidence="10">
    <location>
        <begin position="178"/>
        <end position="195"/>
    </location>
</feature>
<evidence type="ECO:0000259" key="11">
    <source>
        <dbReference type="Pfam" id="PF01343"/>
    </source>
</evidence>
<keyword evidence="14" id="KW-1185">Reference proteome</keyword>
<keyword evidence="5 10" id="KW-0812">Transmembrane</keyword>